<keyword evidence="4" id="KW-0966">Cell projection</keyword>
<evidence type="ECO:0000256" key="3">
    <source>
        <dbReference type="ARBA" id="ARBA00023069"/>
    </source>
</evidence>
<keyword evidence="3" id="KW-0969">Cilium</keyword>
<name>A0A1A9WTC8_9MUSC</name>
<evidence type="ECO:0000313" key="6">
    <source>
        <dbReference type="Proteomes" id="UP000091820"/>
    </source>
</evidence>
<organism evidence="5 6">
    <name type="scientific">Glossina brevipalpis</name>
    <dbReference type="NCBI Taxonomy" id="37001"/>
    <lineage>
        <taxon>Eukaryota</taxon>
        <taxon>Metazoa</taxon>
        <taxon>Ecdysozoa</taxon>
        <taxon>Arthropoda</taxon>
        <taxon>Hexapoda</taxon>
        <taxon>Insecta</taxon>
        <taxon>Pterygota</taxon>
        <taxon>Neoptera</taxon>
        <taxon>Endopterygota</taxon>
        <taxon>Diptera</taxon>
        <taxon>Brachycera</taxon>
        <taxon>Muscomorpha</taxon>
        <taxon>Hippoboscoidea</taxon>
        <taxon>Glossinidae</taxon>
        <taxon>Glossina</taxon>
    </lineage>
</organism>
<dbReference type="SUPFAM" id="SSF82185">
    <property type="entry name" value="Histone H3 K4-specific methyltransferase SET7/9 N-terminal domain"/>
    <property type="match status" value="1"/>
</dbReference>
<dbReference type="InterPro" id="IPR042814">
    <property type="entry name" value="Morn5"/>
</dbReference>
<keyword evidence="6" id="KW-1185">Reference proteome</keyword>
<dbReference type="GO" id="GO:0031514">
    <property type="term" value="C:motile cilium"/>
    <property type="evidence" value="ECO:0007669"/>
    <property type="project" value="UniProtKB-SubCell"/>
</dbReference>
<protein>
    <recommendedName>
        <fullName evidence="7">MORN repeat-containing protein 5</fullName>
    </recommendedName>
</protein>
<evidence type="ECO:0000256" key="2">
    <source>
        <dbReference type="ARBA" id="ARBA00022846"/>
    </source>
</evidence>
<comment type="subcellular location">
    <subcellularLocation>
        <location evidence="1">Cell projection</location>
        <location evidence="1">Cilium</location>
        <location evidence="1">Flagellum</location>
    </subcellularLocation>
</comment>
<dbReference type="PANTHER" id="PTHR46437:SF1">
    <property type="entry name" value="MORN REPEAT-CONTAINING PROTEIN 5"/>
    <property type="match status" value="1"/>
</dbReference>
<dbReference type="Gene3D" id="2.20.110.10">
    <property type="entry name" value="Histone H3 K4-specific methyltransferase SET7/9 N-terminal domain"/>
    <property type="match status" value="1"/>
</dbReference>
<dbReference type="Proteomes" id="UP000091820">
    <property type="component" value="Unassembled WGS sequence"/>
</dbReference>
<proteinExistence type="predicted"/>
<dbReference type="AlphaFoldDB" id="A0A1A9WTC8"/>
<sequence>MSKKKVQINVDESGECKPPMLMRNVNFITGTKWQGCWSRYIKCMQGFGEYTFPDGSVYHGDFKDGKFTGNSVIYLAHPHNFEVRGEFINGKISKITEMRFSDGLVVDADLDGANLNFDRWTYCSGNTRYFACEIFEGIRPVGPTAHLIPKEPGFALRDGEFDTVEGIFNAQTGMIYSRPRPFALTDYVRCEEDRNFITDNFRSAPDSEVYIKTEVCEKILQNNLDQEAELPKSVSCSCITKQDRIRYFPQLVKVSEKTSEKSASSCHINSSSCSEFTSFSTESLIKNIRKELNLAKDSELINYDLTKYKGEKKGEEIILNK</sequence>
<dbReference type="VEuPathDB" id="VectorBase:GBRI031250"/>
<reference evidence="6" key="1">
    <citation type="submission" date="2014-03" db="EMBL/GenBank/DDBJ databases">
        <authorList>
            <person name="Aksoy S."/>
            <person name="Warren W."/>
            <person name="Wilson R.K."/>
        </authorList>
    </citation>
    <scope>NUCLEOTIDE SEQUENCE [LARGE SCALE GENOMIC DNA]</scope>
    <source>
        <strain evidence="6">IAEA</strain>
    </source>
</reference>
<evidence type="ECO:0008006" key="7">
    <source>
        <dbReference type="Google" id="ProtNLM"/>
    </source>
</evidence>
<reference evidence="5" key="2">
    <citation type="submission" date="2020-05" db="UniProtKB">
        <authorList>
            <consortium name="EnsemblMetazoa"/>
        </authorList>
    </citation>
    <scope>IDENTIFICATION</scope>
    <source>
        <strain evidence="5">IAEA</strain>
    </source>
</reference>
<dbReference type="PANTHER" id="PTHR46437">
    <property type="entry name" value="MORN REPEAT-CONTAINING PROTEIN 5"/>
    <property type="match status" value="1"/>
</dbReference>
<evidence type="ECO:0000313" key="5">
    <source>
        <dbReference type="EnsemblMetazoa" id="GBRI031250-PA"/>
    </source>
</evidence>
<dbReference type="EnsemblMetazoa" id="GBRI031250-RA">
    <property type="protein sequence ID" value="GBRI031250-PA"/>
    <property type="gene ID" value="GBRI031250"/>
</dbReference>
<accession>A0A1A9WTC8</accession>
<keyword evidence="2" id="KW-0282">Flagellum</keyword>
<evidence type="ECO:0000256" key="4">
    <source>
        <dbReference type="ARBA" id="ARBA00023273"/>
    </source>
</evidence>
<dbReference type="STRING" id="37001.A0A1A9WTC8"/>
<evidence type="ECO:0000256" key="1">
    <source>
        <dbReference type="ARBA" id="ARBA00004230"/>
    </source>
</evidence>